<dbReference type="InterPro" id="IPR029058">
    <property type="entry name" value="AB_hydrolase_fold"/>
</dbReference>
<comment type="similarity">
    <text evidence="1">Belongs to the thioesterase family.</text>
</comment>
<accession>A0ABU8AXT6</accession>
<evidence type="ECO:0000313" key="5">
    <source>
        <dbReference type="Proteomes" id="UP001310290"/>
    </source>
</evidence>
<dbReference type="InterPro" id="IPR020802">
    <property type="entry name" value="TesA-like"/>
</dbReference>
<dbReference type="GO" id="GO:0016787">
    <property type="term" value="F:hydrolase activity"/>
    <property type="evidence" value="ECO:0007669"/>
    <property type="project" value="UniProtKB-KW"/>
</dbReference>
<dbReference type="SMART" id="SM00824">
    <property type="entry name" value="PKS_TE"/>
    <property type="match status" value="1"/>
</dbReference>
<dbReference type="SUPFAM" id="SSF53474">
    <property type="entry name" value="alpha/beta-Hydrolases"/>
    <property type="match status" value="1"/>
</dbReference>
<reference evidence="4" key="1">
    <citation type="submission" date="2023-04" db="EMBL/GenBank/DDBJ databases">
        <title>Genomic diversity of scab-causing Streptomyces spp. in the province of Quebec, Canada.</title>
        <authorList>
            <person name="Biessy A."/>
            <person name="Cadieux M."/>
            <person name="Ciotola M."/>
            <person name="Filion M."/>
        </authorList>
    </citation>
    <scope>NUCLEOTIDE SEQUENCE</scope>
    <source>
        <strain evidence="4">B21-115</strain>
    </source>
</reference>
<proteinExistence type="inferred from homology"/>
<dbReference type="PANTHER" id="PTHR11487">
    <property type="entry name" value="THIOESTERASE"/>
    <property type="match status" value="1"/>
</dbReference>
<protein>
    <submittedName>
        <fullName evidence="4">Alpha/beta fold hydrolase</fullName>
    </submittedName>
</protein>
<evidence type="ECO:0000256" key="1">
    <source>
        <dbReference type="ARBA" id="ARBA00007169"/>
    </source>
</evidence>
<sequence>MAEAAGRAAGSWLRRFRRGDEPVTARVICFPHAGGWPGYYQPWAHLLPADVDHVVVHYPGRESRADEACVTDMDTLVEAVVDAIKPLRDLPLVLFGHSMGGAVAHETALRLQAAGAPPAHLIVSGRRSPTVHRDSAFHLLDDDSLLAYLRTLDGIADEVLELPELRDLILEPLRSDYRLIETYEPSPPSPLLCPLTVVRGAEDPHCSRADAHAWQAAAGNGVTHLTFPGGHFYLAENHTGLVRHILALVAGLPGYRTSTSLENLR</sequence>
<dbReference type="EMBL" id="JARULZ010000002">
    <property type="protein sequence ID" value="MEH0638489.1"/>
    <property type="molecule type" value="Genomic_DNA"/>
</dbReference>
<gene>
    <name evidence="4" type="ORF">QBA35_35245</name>
</gene>
<evidence type="ECO:0000313" key="4">
    <source>
        <dbReference type="EMBL" id="MEH0638489.1"/>
    </source>
</evidence>
<organism evidence="4 5">
    <name type="scientific">Streptomyces bottropensis</name>
    <dbReference type="NCBI Taxonomy" id="42235"/>
    <lineage>
        <taxon>Bacteria</taxon>
        <taxon>Bacillati</taxon>
        <taxon>Actinomycetota</taxon>
        <taxon>Actinomycetes</taxon>
        <taxon>Kitasatosporales</taxon>
        <taxon>Streptomycetaceae</taxon>
        <taxon>Streptomyces</taxon>
    </lineage>
</organism>
<name>A0ABU8AXT6_9ACTN</name>
<dbReference type="Pfam" id="PF00975">
    <property type="entry name" value="Thioesterase"/>
    <property type="match status" value="1"/>
</dbReference>
<comment type="caution">
    <text evidence="4">The sequence shown here is derived from an EMBL/GenBank/DDBJ whole genome shotgun (WGS) entry which is preliminary data.</text>
</comment>
<feature type="domain" description="Thioesterase TesA-like" evidence="3">
    <location>
        <begin position="28"/>
        <end position="249"/>
    </location>
</feature>
<keyword evidence="2 4" id="KW-0378">Hydrolase</keyword>
<dbReference type="PANTHER" id="PTHR11487:SF0">
    <property type="entry name" value="S-ACYL FATTY ACID SYNTHASE THIOESTERASE, MEDIUM CHAIN"/>
    <property type="match status" value="1"/>
</dbReference>
<dbReference type="InterPro" id="IPR012223">
    <property type="entry name" value="TEII"/>
</dbReference>
<evidence type="ECO:0000256" key="2">
    <source>
        <dbReference type="ARBA" id="ARBA00022801"/>
    </source>
</evidence>
<keyword evidence="5" id="KW-1185">Reference proteome</keyword>
<dbReference type="RefSeq" id="WP_334661144.1">
    <property type="nucleotide sequence ID" value="NZ_JARULZ010000002.1"/>
</dbReference>
<evidence type="ECO:0000259" key="3">
    <source>
        <dbReference type="SMART" id="SM00824"/>
    </source>
</evidence>
<dbReference type="Proteomes" id="UP001310290">
    <property type="component" value="Unassembled WGS sequence"/>
</dbReference>
<dbReference type="Gene3D" id="3.40.50.1820">
    <property type="entry name" value="alpha/beta hydrolase"/>
    <property type="match status" value="1"/>
</dbReference>
<dbReference type="InterPro" id="IPR001031">
    <property type="entry name" value="Thioesterase"/>
</dbReference>